<reference evidence="2" key="2">
    <citation type="submission" date="2024-06" db="UniProtKB">
        <authorList>
            <consortium name="EnsemblMetazoa"/>
        </authorList>
    </citation>
    <scope>IDENTIFICATION</scope>
</reference>
<dbReference type="EnsemblMetazoa" id="XM_020006117.1">
    <property type="protein sequence ID" value="XP_019861676.1"/>
    <property type="gene ID" value="LOC109590198"/>
</dbReference>
<dbReference type="AlphaFoldDB" id="A0AAN0JX46"/>
<dbReference type="RefSeq" id="XP_019861676.1">
    <property type="nucleotide sequence ID" value="XM_020006117.1"/>
</dbReference>
<dbReference type="GeneID" id="109590198"/>
<feature type="transmembrane region" description="Helical" evidence="1">
    <location>
        <begin position="30"/>
        <end position="58"/>
    </location>
</feature>
<feature type="transmembrane region" description="Helical" evidence="1">
    <location>
        <begin position="154"/>
        <end position="172"/>
    </location>
</feature>
<organism evidence="2 3">
    <name type="scientific">Amphimedon queenslandica</name>
    <name type="common">Sponge</name>
    <dbReference type="NCBI Taxonomy" id="400682"/>
    <lineage>
        <taxon>Eukaryota</taxon>
        <taxon>Metazoa</taxon>
        <taxon>Porifera</taxon>
        <taxon>Demospongiae</taxon>
        <taxon>Heteroscleromorpha</taxon>
        <taxon>Haplosclerida</taxon>
        <taxon>Niphatidae</taxon>
        <taxon>Amphimedon</taxon>
    </lineage>
</organism>
<proteinExistence type="predicted"/>
<protein>
    <submittedName>
        <fullName evidence="2">Uncharacterized protein</fullName>
    </submittedName>
</protein>
<keyword evidence="1" id="KW-0812">Transmembrane</keyword>
<keyword evidence="1" id="KW-1133">Transmembrane helix</keyword>
<dbReference type="Proteomes" id="UP000007879">
    <property type="component" value="Unassembled WGS sequence"/>
</dbReference>
<keyword evidence="1" id="KW-0472">Membrane</keyword>
<reference evidence="3" key="1">
    <citation type="journal article" date="2010" name="Nature">
        <title>The Amphimedon queenslandica genome and the evolution of animal complexity.</title>
        <authorList>
            <person name="Srivastava M."/>
            <person name="Simakov O."/>
            <person name="Chapman J."/>
            <person name="Fahey B."/>
            <person name="Gauthier M.E."/>
            <person name="Mitros T."/>
            <person name="Richards G.S."/>
            <person name="Conaco C."/>
            <person name="Dacre M."/>
            <person name="Hellsten U."/>
            <person name="Larroux C."/>
            <person name="Putnam N.H."/>
            <person name="Stanke M."/>
            <person name="Adamska M."/>
            <person name="Darling A."/>
            <person name="Degnan S.M."/>
            <person name="Oakley T.H."/>
            <person name="Plachetzki D.C."/>
            <person name="Zhai Y."/>
            <person name="Adamski M."/>
            <person name="Calcino A."/>
            <person name="Cummins S.F."/>
            <person name="Goodstein D.M."/>
            <person name="Harris C."/>
            <person name="Jackson D.J."/>
            <person name="Leys S.P."/>
            <person name="Shu S."/>
            <person name="Woodcroft B.J."/>
            <person name="Vervoort M."/>
            <person name="Kosik K.S."/>
            <person name="Manning G."/>
            <person name="Degnan B.M."/>
            <person name="Rokhsar D.S."/>
        </authorList>
    </citation>
    <scope>NUCLEOTIDE SEQUENCE [LARGE SCALE GENOMIC DNA]</scope>
</reference>
<sequence length="233" mass="26261">MHSTVTSYGTQSTVMSTVMPPNSGSMNSSLLFSIFGAVGAIVITCIIAVIVILTCIMYRRKHRSVKKKERDINDNTEVELRSTNNPQPTGLELYAISTAGGHSIESQYSVIRKGDIMEYEEVPPPIPPQYNYNEINDEQNGQSPIYSTVNTNQVSLLLYMMYLSIYVSAYISKPRSMTLNVNTIIYRIAKNFCGPKFLLILRIWKKLQKISPQNFGTQFIGLFKLKGKVNLQK</sequence>
<evidence type="ECO:0000313" key="2">
    <source>
        <dbReference type="EnsemblMetazoa" id="XP_019861676.1"/>
    </source>
</evidence>
<name>A0AAN0JX46_AMPQE</name>
<keyword evidence="3" id="KW-1185">Reference proteome</keyword>
<evidence type="ECO:0000256" key="1">
    <source>
        <dbReference type="SAM" id="Phobius"/>
    </source>
</evidence>
<dbReference type="KEGG" id="aqu:109590198"/>
<accession>A0AAN0JX46</accession>
<evidence type="ECO:0000313" key="3">
    <source>
        <dbReference type="Proteomes" id="UP000007879"/>
    </source>
</evidence>